<gene>
    <name evidence="3" type="ORF">BDP27DRAFT_1403093</name>
</gene>
<comment type="caution">
    <text evidence="3">The sequence shown here is derived from an EMBL/GenBank/DDBJ whole genome shotgun (WGS) entry which is preliminary data.</text>
</comment>
<keyword evidence="4" id="KW-1185">Reference proteome</keyword>
<evidence type="ECO:0000256" key="2">
    <source>
        <dbReference type="SAM" id="SignalP"/>
    </source>
</evidence>
<reference evidence="3" key="1">
    <citation type="submission" date="2020-11" db="EMBL/GenBank/DDBJ databases">
        <authorList>
            <consortium name="DOE Joint Genome Institute"/>
            <person name="Ahrendt S."/>
            <person name="Riley R."/>
            <person name="Andreopoulos W."/>
            <person name="Labutti K."/>
            <person name="Pangilinan J."/>
            <person name="Ruiz-Duenas F.J."/>
            <person name="Barrasa J.M."/>
            <person name="Sanchez-Garcia M."/>
            <person name="Camarero S."/>
            <person name="Miyauchi S."/>
            <person name="Serrano A."/>
            <person name="Linde D."/>
            <person name="Babiker R."/>
            <person name="Drula E."/>
            <person name="Ayuso-Fernandez I."/>
            <person name="Pacheco R."/>
            <person name="Padilla G."/>
            <person name="Ferreira P."/>
            <person name="Barriuso J."/>
            <person name="Kellner H."/>
            <person name="Castanera R."/>
            <person name="Alfaro M."/>
            <person name="Ramirez L."/>
            <person name="Pisabarro A.G."/>
            <person name="Kuo A."/>
            <person name="Tritt A."/>
            <person name="Lipzen A."/>
            <person name="He G."/>
            <person name="Yan M."/>
            <person name="Ng V."/>
            <person name="Cullen D."/>
            <person name="Martin F."/>
            <person name="Rosso M.-N."/>
            <person name="Henrissat B."/>
            <person name="Hibbett D."/>
            <person name="Martinez A.T."/>
            <person name="Grigoriev I.V."/>
        </authorList>
    </citation>
    <scope>NUCLEOTIDE SEQUENCE</scope>
    <source>
        <strain evidence="3">AH 40177</strain>
    </source>
</reference>
<proteinExistence type="predicted"/>
<feature type="chain" id="PRO_5040253749" evidence="2">
    <location>
        <begin position="28"/>
        <end position="423"/>
    </location>
</feature>
<feature type="signal peptide" evidence="2">
    <location>
        <begin position="1"/>
        <end position="27"/>
    </location>
</feature>
<keyword evidence="2" id="KW-0732">Signal</keyword>
<organism evidence="3 4">
    <name type="scientific">Rhodocollybia butyracea</name>
    <dbReference type="NCBI Taxonomy" id="206335"/>
    <lineage>
        <taxon>Eukaryota</taxon>
        <taxon>Fungi</taxon>
        <taxon>Dikarya</taxon>
        <taxon>Basidiomycota</taxon>
        <taxon>Agaricomycotina</taxon>
        <taxon>Agaricomycetes</taxon>
        <taxon>Agaricomycetidae</taxon>
        <taxon>Agaricales</taxon>
        <taxon>Marasmiineae</taxon>
        <taxon>Omphalotaceae</taxon>
        <taxon>Rhodocollybia</taxon>
    </lineage>
</organism>
<evidence type="ECO:0000256" key="1">
    <source>
        <dbReference type="SAM" id="MobiDB-lite"/>
    </source>
</evidence>
<feature type="region of interest" description="Disordered" evidence="1">
    <location>
        <begin position="32"/>
        <end position="58"/>
    </location>
</feature>
<dbReference type="EMBL" id="JADNRY010000058">
    <property type="protein sequence ID" value="KAF9068730.1"/>
    <property type="molecule type" value="Genomic_DNA"/>
</dbReference>
<dbReference type="OrthoDB" id="3685327at2759"/>
<evidence type="ECO:0000313" key="4">
    <source>
        <dbReference type="Proteomes" id="UP000772434"/>
    </source>
</evidence>
<accession>A0A9P5U6C7</accession>
<name>A0A9P5U6C7_9AGAR</name>
<feature type="compositionally biased region" description="Basic residues" evidence="1">
    <location>
        <begin position="111"/>
        <end position="125"/>
    </location>
</feature>
<feature type="compositionally biased region" description="Low complexity" evidence="1">
    <location>
        <begin position="44"/>
        <end position="55"/>
    </location>
</feature>
<dbReference type="Proteomes" id="UP000772434">
    <property type="component" value="Unassembled WGS sequence"/>
</dbReference>
<feature type="region of interest" description="Disordered" evidence="1">
    <location>
        <begin position="111"/>
        <end position="140"/>
    </location>
</feature>
<sequence length="423" mass="45442">MRDIRCGFFGVSSLILLLSFIAHFAHGAPVSPLGSPESEDDLDSPSMDPSYDSASTFPDPDFSSPDGLVFDTNHNLPNPLFNSESPCYSDSPCRLSSSDIAIRSPGDITIHRRGKAKDKAKKGAKKAVSNSKYNTKAPGGGMAVAGEVVGKVGSAISKAGNALPGPIGIALKVIGTFLSILGKIFGGLAAKERKSAQERGDFTQKVVEQTAQKHPGWMVVTLYTRWKPQTYFPGKKGRDWSVGSTETHTGMGEFHYRVFAARSGLFYFDGQRGYENWAWQAPANKLHAVPADASDVEKRIVVVDGDYPPGIPPVAGQCHLHVDVFEMKKGPRRIVAGLQDNVRNAIGADSGPLPLTLHSQLTDVIVLNEPSREKGKKGKKGKRKAGHHLDITLGGKSLECDVGGIDHGQTQMDCQFACSGFKK</sequence>
<evidence type="ECO:0000313" key="3">
    <source>
        <dbReference type="EMBL" id="KAF9068730.1"/>
    </source>
</evidence>
<dbReference type="AlphaFoldDB" id="A0A9P5U6C7"/>
<protein>
    <submittedName>
        <fullName evidence="3">Uncharacterized protein</fullName>
    </submittedName>
</protein>